<evidence type="ECO:0000313" key="5">
    <source>
        <dbReference type="EMBL" id="OZC02190.1"/>
    </source>
</evidence>
<evidence type="ECO:0000256" key="2">
    <source>
        <dbReference type="SAM" id="MobiDB-lite"/>
    </source>
</evidence>
<dbReference type="Pfam" id="PF00932">
    <property type="entry name" value="LTD"/>
    <property type="match status" value="2"/>
</dbReference>
<dbReference type="Gene3D" id="2.60.40.4070">
    <property type="match status" value="1"/>
</dbReference>
<feature type="region of interest" description="Disordered" evidence="2">
    <location>
        <begin position="133"/>
        <end position="177"/>
    </location>
</feature>
<feature type="compositionally biased region" description="Polar residues" evidence="2">
    <location>
        <begin position="416"/>
        <end position="425"/>
    </location>
</feature>
<evidence type="ECO:0000259" key="4">
    <source>
        <dbReference type="PROSITE" id="PS51841"/>
    </source>
</evidence>
<protein>
    <recommendedName>
        <fullName evidence="4">LTD domain-containing protein</fullName>
    </recommendedName>
</protein>
<keyword evidence="6" id="KW-1185">Reference proteome</keyword>
<dbReference type="Gene3D" id="2.60.40.1220">
    <property type="match status" value="3"/>
</dbReference>
<dbReference type="InterPro" id="IPR032812">
    <property type="entry name" value="SbsA_Ig"/>
</dbReference>
<evidence type="ECO:0000313" key="6">
    <source>
        <dbReference type="Proteomes" id="UP000216446"/>
    </source>
</evidence>
<sequence>MLRLLPLALLAALLAPEALAQTPAAGEVVINEILYDPPTGGASNEWVELVNRSDRTVDLAGLVLSDVGSSADALAGPQPLAPGEFLVLVRDEAAFQAAFPGVAFVAASGFPSLNNGGDRVSISIGGTELDAVDYDPSWGGTDASLERRDPDGPSTQPNFTTSTASGGGTPGAQNTAFETDTTAPTLQSAQAESATLVVARFSEPLDAASAETAANYSISGGIGQPASAEVLDDDASVVRLTLAQPLAPLQSYTLTASGVQDRAGNALASGSVTFGFGEGAAAVPGDLVINEFLYDEPTADNPGEFVELFNRTDKTFDLSDFTLNDAVGDDEPVTDAQVLVLPGDYAVIVEDGALFQALFPGVAFVEQSPWSALNNSGDAIVLKYQGVTVDSLTYTPSWGGEDASLERKDPAGPSSVAVNWATTTDPRGGTPGAQNSQFAPDTAGPQPLAVTVAPNETSLVVTFDEPLAPEAVSAGAFSITGGPAVTAAALSADGTAVTLTLASRLPAGDFTLVASGLRDLLGNTTASGSVAFSFAADVTAPAIARASASGATTVLLDFTEPVVAESASTPASYTVDGLGQPTGVTVLPASDGSAGTVVGAVLTYGAPFPDRQLLTVRARGLRDPAGNVRDETSATFFFGTPDAPLAGDLAITEIMYDPQTGGDGEYVEIQNLTADKIFDLRDLVLDDDASGDRPVTGTPSILAPGEFLAIVADLTAFRATFPDAPAVEADDFPGLGNAGDLVILKASGAVLDSVVFDPAWHRVELDDATGVSLERRDPRADANDSNNWSSSLDPRGGTPSAPNSIGAGTPAPPEGTGLTVSPSPFDASGEEGTTISYSLEAEASLVRVRIYDGAGRAVRELEGARLTGRTGSLLWDGRDDRGERLRIGPYIVLLEAVDTEGGTTEAYKSVVILARDL</sequence>
<keyword evidence="1 3" id="KW-0732">Signal</keyword>
<feature type="compositionally biased region" description="Low complexity" evidence="2">
    <location>
        <begin position="806"/>
        <end position="817"/>
    </location>
</feature>
<dbReference type="PROSITE" id="PS51841">
    <property type="entry name" value="LTD"/>
    <property type="match status" value="3"/>
</dbReference>
<dbReference type="InterPro" id="IPR025965">
    <property type="entry name" value="FlgD/Vpr_Ig-like"/>
</dbReference>
<dbReference type="EMBL" id="MQWB01000001">
    <property type="protein sequence ID" value="OZC02190.1"/>
    <property type="molecule type" value="Genomic_DNA"/>
</dbReference>
<feature type="domain" description="LTD" evidence="4">
    <location>
        <begin position="637"/>
        <end position="758"/>
    </location>
</feature>
<dbReference type="SUPFAM" id="SSF74853">
    <property type="entry name" value="Lamin A/C globular tail domain"/>
    <property type="match status" value="3"/>
</dbReference>
<evidence type="ECO:0000256" key="3">
    <source>
        <dbReference type="SAM" id="SignalP"/>
    </source>
</evidence>
<feature type="signal peptide" evidence="3">
    <location>
        <begin position="1"/>
        <end position="20"/>
    </location>
</feature>
<gene>
    <name evidence="5" type="ORF">BSZ36_03820</name>
</gene>
<comment type="caution">
    <text evidence="5">The sequence shown here is derived from an EMBL/GenBank/DDBJ whole genome shotgun (WGS) entry which is preliminary data.</text>
</comment>
<accession>A0A259TWW4</accession>
<feature type="chain" id="PRO_5012853583" description="LTD domain-containing protein" evidence="3">
    <location>
        <begin position="21"/>
        <end position="917"/>
    </location>
</feature>
<evidence type="ECO:0000256" key="1">
    <source>
        <dbReference type="ARBA" id="ARBA00022729"/>
    </source>
</evidence>
<dbReference type="InterPro" id="IPR001322">
    <property type="entry name" value="Lamin_tail_dom"/>
</dbReference>
<dbReference type="Proteomes" id="UP000216446">
    <property type="component" value="Unassembled WGS sequence"/>
</dbReference>
<dbReference type="InParanoid" id="A0A259TWW4"/>
<dbReference type="InterPro" id="IPR014755">
    <property type="entry name" value="Cu-Rt/internalin_Ig-like"/>
</dbReference>
<name>A0A259TWW4_9BACT</name>
<feature type="domain" description="LTD" evidence="4">
    <location>
        <begin position="16"/>
        <end position="136"/>
    </location>
</feature>
<dbReference type="Pfam" id="PF13205">
    <property type="entry name" value="Big_5"/>
    <property type="match status" value="2"/>
</dbReference>
<feature type="region of interest" description="Disordered" evidence="2">
    <location>
        <begin position="774"/>
        <end position="831"/>
    </location>
</feature>
<feature type="region of interest" description="Disordered" evidence="2">
    <location>
        <begin position="401"/>
        <end position="447"/>
    </location>
</feature>
<feature type="domain" description="LTD" evidence="4">
    <location>
        <begin position="274"/>
        <end position="396"/>
    </location>
</feature>
<dbReference type="InterPro" id="IPR036415">
    <property type="entry name" value="Lamin_tail_dom_sf"/>
</dbReference>
<dbReference type="OrthoDB" id="9758406at2"/>
<dbReference type="AlphaFoldDB" id="A0A259TWW4"/>
<reference evidence="5 6" key="1">
    <citation type="submission" date="2016-11" db="EMBL/GenBank/DDBJ databases">
        <title>Study of marine rhodopsin-containing bacteria.</title>
        <authorList>
            <person name="Yoshizawa S."/>
            <person name="Kumagai Y."/>
            <person name="Kogure K."/>
        </authorList>
    </citation>
    <scope>NUCLEOTIDE SEQUENCE [LARGE SCALE GENOMIC DNA]</scope>
    <source>
        <strain evidence="5 6">SG-29</strain>
    </source>
</reference>
<dbReference type="Pfam" id="PF13860">
    <property type="entry name" value="FlgD_ig"/>
    <property type="match status" value="1"/>
</dbReference>
<dbReference type="RefSeq" id="WP_094546182.1">
    <property type="nucleotide sequence ID" value="NZ_MQWB01000001.1"/>
</dbReference>
<proteinExistence type="predicted"/>
<organism evidence="5 6">
    <name type="scientific">Rubricoccus marinus</name>
    <dbReference type="NCBI Taxonomy" id="716817"/>
    <lineage>
        <taxon>Bacteria</taxon>
        <taxon>Pseudomonadati</taxon>
        <taxon>Rhodothermota</taxon>
        <taxon>Rhodothermia</taxon>
        <taxon>Rhodothermales</taxon>
        <taxon>Rubricoccaceae</taxon>
        <taxon>Rubricoccus</taxon>
    </lineage>
</organism>